<dbReference type="Gene3D" id="2.160.20.120">
    <property type="match status" value="1"/>
</dbReference>
<evidence type="ECO:0000313" key="3">
    <source>
        <dbReference type="Proteomes" id="UP001438112"/>
    </source>
</evidence>
<feature type="domain" description="DUF4097" evidence="1">
    <location>
        <begin position="54"/>
        <end position="286"/>
    </location>
</feature>
<proteinExistence type="predicted"/>
<gene>
    <name evidence="2" type="ORF">AP20H10_07050</name>
</gene>
<accession>A0ABP9ZHR2</accession>
<evidence type="ECO:0000259" key="1">
    <source>
        <dbReference type="Pfam" id="PF13349"/>
    </source>
</evidence>
<evidence type="ECO:0000313" key="2">
    <source>
        <dbReference type="EMBL" id="GAA6114342.1"/>
    </source>
</evidence>
<dbReference type="RefSeq" id="WP_053949527.1">
    <property type="nucleotide sequence ID" value="NZ_BAABVV010000033.1"/>
</dbReference>
<organism evidence="2 3">
    <name type="scientific">Apilactobacillus apinorum</name>
    <dbReference type="NCBI Taxonomy" id="1218495"/>
    <lineage>
        <taxon>Bacteria</taxon>
        <taxon>Bacillati</taxon>
        <taxon>Bacillota</taxon>
        <taxon>Bacilli</taxon>
        <taxon>Lactobacillales</taxon>
        <taxon>Lactobacillaceae</taxon>
        <taxon>Apilactobacillus</taxon>
    </lineage>
</organism>
<protein>
    <recommendedName>
        <fullName evidence="1">DUF4097 domain-containing protein</fullName>
    </recommendedName>
</protein>
<dbReference type="InterPro" id="IPR025164">
    <property type="entry name" value="Toastrack_DUF4097"/>
</dbReference>
<comment type="caution">
    <text evidence="2">The sequence shown here is derived from an EMBL/GenBank/DDBJ whole genome shotgun (WGS) entry which is preliminary data.</text>
</comment>
<dbReference type="Pfam" id="PF13349">
    <property type="entry name" value="DUF4097"/>
    <property type="match status" value="1"/>
</dbReference>
<dbReference type="Proteomes" id="UP001438112">
    <property type="component" value="Unassembled WGS sequence"/>
</dbReference>
<sequence>MKKFSLVGLVIFLVGLLLLVLGFIGTRHTDIQKALSSSVTNYDYRKDVTKFNRLEVSGNVDVEIVRGNKYAVHVYENKKNSVQAQVEDQVLKISNRQSTFNGNFVVKLNKNKLTFGSNMIVVTVPDNQLKSIEGNNTSGDLSISKLRFNDGLNINGFNVGDIRLSQVTAKSLSVDSQSADITVADSSFTENDSTVKSEDGDIRIRNSSFKTLNTSLTDGDAYLNGLKITNYLNVNNTDGDIYLTLSKHDNANVYAHSNEGNVYGSASDHHNSHRHYRLISEDGDIHLND</sequence>
<keyword evidence="3" id="KW-1185">Reference proteome</keyword>
<reference evidence="2 3" key="1">
    <citation type="submission" date="2024-03" db="EMBL/GenBank/DDBJ databases">
        <title>Inconsistent identification of Apilactobacillus kunkeei-related strains obtained by well-developed overall genome related indices.</title>
        <authorList>
            <person name="Maeno S."/>
            <person name="Endo A."/>
        </authorList>
    </citation>
    <scope>NUCLEOTIDE SEQUENCE [LARGE SCALE GENOMIC DNA]</scope>
    <source>
        <strain evidence="2 3">20H-10</strain>
    </source>
</reference>
<dbReference type="EMBL" id="BAABVV010000033">
    <property type="protein sequence ID" value="GAA6114342.1"/>
    <property type="molecule type" value="Genomic_DNA"/>
</dbReference>
<name>A0ABP9ZHR2_9LACO</name>